<evidence type="ECO:0000313" key="1">
    <source>
        <dbReference type="EMBL" id="MBB4663171.1"/>
    </source>
</evidence>
<dbReference type="RefSeq" id="WP_183342899.1">
    <property type="nucleotide sequence ID" value="NZ_JACHNU010000003.1"/>
</dbReference>
<dbReference type="EMBL" id="JACHNU010000003">
    <property type="protein sequence ID" value="MBB4663171.1"/>
    <property type="molecule type" value="Genomic_DNA"/>
</dbReference>
<keyword evidence="2" id="KW-1185">Reference proteome</keyword>
<reference evidence="1 2" key="1">
    <citation type="submission" date="2020-08" db="EMBL/GenBank/DDBJ databases">
        <title>Genomic Encyclopedia of Archaeal and Bacterial Type Strains, Phase II (KMG-II): from individual species to whole genera.</title>
        <authorList>
            <person name="Goeker M."/>
        </authorList>
    </citation>
    <scope>NUCLEOTIDE SEQUENCE [LARGE SCALE GENOMIC DNA]</scope>
    <source>
        <strain evidence="1 2">DSM 23288</strain>
    </source>
</reference>
<dbReference type="AlphaFoldDB" id="A0A840IG03"/>
<protein>
    <submittedName>
        <fullName evidence="1">Uncharacterized protein</fullName>
    </submittedName>
</protein>
<gene>
    <name evidence="1" type="ORF">BDZ31_002760</name>
</gene>
<comment type="caution">
    <text evidence="1">The sequence shown here is derived from an EMBL/GenBank/DDBJ whole genome shotgun (WGS) entry which is preliminary data.</text>
</comment>
<accession>A0A840IG03</accession>
<proteinExistence type="predicted"/>
<evidence type="ECO:0000313" key="2">
    <source>
        <dbReference type="Proteomes" id="UP000585272"/>
    </source>
</evidence>
<dbReference type="Proteomes" id="UP000585272">
    <property type="component" value="Unassembled WGS sequence"/>
</dbReference>
<organism evidence="1 2">
    <name type="scientific">Conexibacter arvalis</name>
    <dbReference type="NCBI Taxonomy" id="912552"/>
    <lineage>
        <taxon>Bacteria</taxon>
        <taxon>Bacillati</taxon>
        <taxon>Actinomycetota</taxon>
        <taxon>Thermoleophilia</taxon>
        <taxon>Solirubrobacterales</taxon>
        <taxon>Conexibacteraceae</taxon>
        <taxon>Conexibacter</taxon>
    </lineage>
</organism>
<name>A0A840IG03_9ACTN</name>
<sequence length="112" mass="12689">MPRQDTIQQIIATYGRLASEAHYRPMAPSDGLGNITVPEEELDLEAEATDYMQRWDDEEDNGRFYIGTCNFETRPATIFAVEAARMLCATEDDTALRLLRMAVAELEAQQDE</sequence>